<evidence type="ECO:0000313" key="2">
    <source>
        <dbReference type="Proteomes" id="UP000516437"/>
    </source>
</evidence>
<gene>
    <name evidence="1" type="ORF">CJ030_MR8G020767</name>
</gene>
<protein>
    <submittedName>
        <fullName evidence="1">Uncharacterized protein</fullName>
    </submittedName>
</protein>
<dbReference type="AlphaFoldDB" id="A0A6A1UU54"/>
<dbReference type="PANTHER" id="PTHR45504:SF3">
    <property type="entry name" value="CHAPERONE DNAJ-DOMAIN SUPERFAMILY PROTEIN"/>
    <property type="match status" value="1"/>
</dbReference>
<reference evidence="1 2" key="1">
    <citation type="journal article" date="2019" name="Plant Biotechnol. J.">
        <title>The red bayberry genome and genetic basis of sex determination.</title>
        <authorList>
            <person name="Jia H.M."/>
            <person name="Jia H.J."/>
            <person name="Cai Q.L."/>
            <person name="Wang Y."/>
            <person name="Zhao H.B."/>
            <person name="Yang W.F."/>
            <person name="Wang G.Y."/>
            <person name="Li Y.H."/>
            <person name="Zhan D.L."/>
            <person name="Shen Y.T."/>
            <person name="Niu Q.F."/>
            <person name="Chang L."/>
            <person name="Qiu J."/>
            <person name="Zhao L."/>
            <person name="Xie H.B."/>
            <person name="Fu W.Y."/>
            <person name="Jin J."/>
            <person name="Li X.W."/>
            <person name="Jiao Y."/>
            <person name="Zhou C.C."/>
            <person name="Tu T."/>
            <person name="Chai C.Y."/>
            <person name="Gao J.L."/>
            <person name="Fan L.J."/>
            <person name="van de Weg E."/>
            <person name="Wang J.Y."/>
            <person name="Gao Z.S."/>
        </authorList>
    </citation>
    <scope>NUCLEOTIDE SEQUENCE [LARGE SCALE GENOMIC DNA]</scope>
    <source>
        <tissue evidence="1">Leaves</tissue>
    </source>
</reference>
<evidence type="ECO:0000313" key="1">
    <source>
        <dbReference type="EMBL" id="KAB1203892.1"/>
    </source>
</evidence>
<organism evidence="1 2">
    <name type="scientific">Morella rubra</name>
    <name type="common">Chinese bayberry</name>
    <dbReference type="NCBI Taxonomy" id="262757"/>
    <lineage>
        <taxon>Eukaryota</taxon>
        <taxon>Viridiplantae</taxon>
        <taxon>Streptophyta</taxon>
        <taxon>Embryophyta</taxon>
        <taxon>Tracheophyta</taxon>
        <taxon>Spermatophyta</taxon>
        <taxon>Magnoliopsida</taxon>
        <taxon>eudicotyledons</taxon>
        <taxon>Gunneridae</taxon>
        <taxon>Pentapetalae</taxon>
        <taxon>rosids</taxon>
        <taxon>fabids</taxon>
        <taxon>Fagales</taxon>
        <taxon>Myricaceae</taxon>
        <taxon>Morella</taxon>
    </lineage>
</organism>
<accession>A0A6A1UU54</accession>
<sequence>MAKPAVPDFSGIPGWHQFETNDYGRMKMVHVLVCIARKLLLVTVVYVFWKESNAEFPGKAVLSDPVKRREYDKRGMLYVYDYHITEYLNRYKGLILTCNGLGMKHSILSRAAP</sequence>
<dbReference type="GO" id="GO:0005634">
    <property type="term" value="C:nucleus"/>
    <property type="evidence" value="ECO:0007669"/>
    <property type="project" value="TreeGrafter"/>
</dbReference>
<dbReference type="Proteomes" id="UP000516437">
    <property type="component" value="Chromosome 8"/>
</dbReference>
<dbReference type="GO" id="GO:0005737">
    <property type="term" value="C:cytoplasm"/>
    <property type="evidence" value="ECO:0007669"/>
    <property type="project" value="TreeGrafter"/>
</dbReference>
<keyword evidence="2" id="KW-1185">Reference proteome</keyword>
<proteinExistence type="predicted"/>
<comment type="caution">
    <text evidence="1">The sequence shown here is derived from an EMBL/GenBank/DDBJ whole genome shotgun (WGS) entry which is preliminary data.</text>
</comment>
<dbReference type="PANTHER" id="PTHR45504">
    <property type="entry name" value="CHAPERONE DNAJ-DOMAIN SUPERFAMILY PROTEIN"/>
    <property type="match status" value="1"/>
</dbReference>
<dbReference type="EMBL" id="RXIC02000026">
    <property type="protein sequence ID" value="KAB1203892.1"/>
    <property type="molecule type" value="Genomic_DNA"/>
</dbReference>
<dbReference type="OrthoDB" id="10250354at2759"/>
<name>A0A6A1UU54_9ROSI</name>